<protein>
    <recommendedName>
        <fullName evidence="3">Basal-body rod modification protein FlgD</fullName>
    </recommendedName>
</protein>
<evidence type="ECO:0000256" key="3">
    <source>
        <dbReference type="RuleBase" id="RU362076"/>
    </source>
</evidence>
<organism evidence="5 6">
    <name type="scientific">Clostridium ljungdahlii</name>
    <dbReference type="NCBI Taxonomy" id="1538"/>
    <lineage>
        <taxon>Bacteria</taxon>
        <taxon>Bacillati</taxon>
        <taxon>Bacillota</taxon>
        <taxon>Clostridia</taxon>
        <taxon>Eubacteriales</taxon>
        <taxon>Clostridiaceae</taxon>
        <taxon>Clostridium</taxon>
    </lineage>
</organism>
<sequence length="266" mass="28541">MTVSVNSGNYNFYNNATHVLAANAAGTANDTKTDNSIPADQKYYPAVNTDDTSKTTSNGTKIVKKNNDIDKNMFLKILAAELANQDPTSSDSQSSTQYVSQLAQFSSLEQMANLNSSSKMGTANSLMNKYVTFSDTDANGNKINGQVVGVIKDGDNIDLNVLTGQTKDKDGNAVDQYEKFNIDDAENIVDLGDTTNLTVSNNMLLNATSLIGKKVNLDDKDSSGNNYSGIVQSVSRQFGGISVKVKLSDGSTKDFDFKDVSNVENS</sequence>
<name>A0A170NBP7_9CLOT</name>
<dbReference type="Proteomes" id="UP000077407">
    <property type="component" value="Unassembled WGS sequence"/>
</dbReference>
<keyword evidence="5" id="KW-0969">Cilium</keyword>
<keyword evidence="5" id="KW-0966">Cell projection</keyword>
<dbReference type="OrthoDB" id="280334at2"/>
<evidence type="ECO:0000256" key="1">
    <source>
        <dbReference type="ARBA" id="ARBA00010577"/>
    </source>
</evidence>
<gene>
    <name evidence="5" type="ORF">WY13_03553</name>
</gene>
<dbReference type="Pfam" id="PF03963">
    <property type="entry name" value="FlgD"/>
    <property type="match status" value="1"/>
</dbReference>
<feature type="region of interest" description="Disordered" evidence="4">
    <location>
        <begin position="32"/>
        <end position="58"/>
    </location>
</feature>
<dbReference type="PATRIC" id="fig|1538.10.peg.3630"/>
<reference evidence="5 6" key="1">
    <citation type="journal article" date="2015" name="Biotechnol. Bioeng.">
        <title>Genome sequence and phenotypic characterization of Caulobacter segnis.</title>
        <authorList>
            <person name="Patel S."/>
            <person name="Fletcher B."/>
            <person name="Scott D.C."/>
            <person name="Ely B."/>
        </authorList>
    </citation>
    <scope>NUCLEOTIDE SEQUENCE [LARGE SCALE GENOMIC DNA]</scope>
    <source>
        <strain evidence="5 6">ERI-2</strain>
    </source>
</reference>
<dbReference type="GO" id="GO:0044781">
    <property type="term" value="P:bacterial-type flagellum organization"/>
    <property type="evidence" value="ECO:0007669"/>
    <property type="project" value="UniProtKB-UniRule"/>
</dbReference>
<evidence type="ECO:0000313" key="5">
    <source>
        <dbReference type="EMBL" id="OAA83225.1"/>
    </source>
</evidence>
<dbReference type="AlphaFoldDB" id="A0A170NBP7"/>
<dbReference type="RefSeq" id="WP_063556823.1">
    <property type="nucleotide sequence ID" value="NZ_LITT01000062.1"/>
</dbReference>
<comment type="function">
    <text evidence="3">Required for flagellar hook formation. May act as a scaffolding protein.</text>
</comment>
<evidence type="ECO:0000256" key="2">
    <source>
        <dbReference type="ARBA" id="ARBA00022795"/>
    </source>
</evidence>
<dbReference type="InterPro" id="IPR005648">
    <property type="entry name" value="FlgD"/>
</dbReference>
<evidence type="ECO:0000256" key="4">
    <source>
        <dbReference type="SAM" id="MobiDB-lite"/>
    </source>
</evidence>
<keyword evidence="2 3" id="KW-1005">Bacterial flagellum biogenesis</keyword>
<accession>A0A170NBP7</accession>
<keyword evidence="5" id="KW-0282">Flagellum</keyword>
<evidence type="ECO:0000313" key="6">
    <source>
        <dbReference type="Proteomes" id="UP000077407"/>
    </source>
</evidence>
<dbReference type="EMBL" id="LITT01000062">
    <property type="protein sequence ID" value="OAA83225.1"/>
    <property type="molecule type" value="Genomic_DNA"/>
</dbReference>
<proteinExistence type="inferred from homology"/>
<comment type="similarity">
    <text evidence="1 3">Belongs to the FlgD family.</text>
</comment>
<comment type="caution">
    <text evidence="5">The sequence shown here is derived from an EMBL/GenBank/DDBJ whole genome shotgun (WGS) entry which is preliminary data.</text>
</comment>